<dbReference type="SUPFAM" id="SSF56112">
    <property type="entry name" value="Protein kinase-like (PK-like)"/>
    <property type="match status" value="1"/>
</dbReference>
<dbReference type="PANTHER" id="PTHR21310:SF57">
    <property type="entry name" value="BLR2944 PROTEIN"/>
    <property type="match status" value="1"/>
</dbReference>
<dbReference type="AlphaFoldDB" id="A0A4R1HUW7"/>
<evidence type="ECO:0000313" key="3">
    <source>
        <dbReference type="Proteomes" id="UP000295560"/>
    </source>
</evidence>
<dbReference type="Gene3D" id="3.90.1200.10">
    <property type="match status" value="1"/>
</dbReference>
<dbReference type="InterPro" id="IPR011009">
    <property type="entry name" value="Kinase-like_dom_sf"/>
</dbReference>
<dbReference type="Proteomes" id="UP000295560">
    <property type="component" value="Unassembled WGS sequence"/>
</dbReference>
<keyword evidence="2" id="KW-0808">Transferase</keyword>
<dbReference type="GO" id="GO:0016301">
    <property type="term" value="F:kinase activity"/>
    <property type="evidence" value="ECO:0007669"/>
    <property type="project" value="UniProtKB-KW"/>
</dbReference>
<evidence type="ECO:0000259" key="1">
    <source>
        <dbReference type="Pfam" id="PF01636"/>
    </source>
</evidence>
<keyword evidence="2" id="KW-0418">Kinase</keyword>
<evidence type="ECO:0000313" key="2">
    <source>
        <dbReference type="EMBL" id="TCK25201.1"/>
    </source>
</evidence>
<gene>
    <name evidence="2" type="ORF">EV378_1001</name>
</gene>
<keyword evidence="3" id="KW-1185">Reference proteome</keyword>
<organism evidence="2 3">
    <name type="scientific">Pseudonocardia endophytica</name>
    <dbReference type="NCBI Taxonomy" id="401976"/>
    <lineage>
        <taxon>Bacteria</taxon>
        <taxon>Bacillati</taxon>
        <taxon>Actinomycetota</taxon>
        <taxon>Actinomycetes</taxon>
        <taxon>Pseudonocardiales</taxon>
        <taxon>Pseudonocardiaceae</taxon>
        <taxon>Pseudonocardia</taxon>
    </lineage>
</organism>
<sequence length="333" mass="36084">MTTTAPDTEAGRVAALLRAFLAGQDATGTVDAVRRAGSGRSRDNWLFDLVDDGAREPLILRTDPDGGLIDTDRSVEFAVLKGLEGSGLPTPVARWLDADGSELGRPSLIMRRLGGVCDYRVLRDDNRPLGERIGLARTFCELLAGVHAVDRRAGALDATLTDPGPEAARAELDRWAGILRADQLEPWPELEYAAVVLGERAPRSTGTVLVHADFKPGNILLDGDRVTALLDWELAHLGDPLEDLGWVTQPLRAGEHTIPGAWEAADLVAHYEHTTGSTVDRAALAWWVAFSSFKTAVMQVSGLRAFLEGRADEPYRPTRRVLAEVLDAVLEDS</sequence>
<dbReference type="OrthoDB" id="3806873at2"/>
<dbReference type="PANTHER" id="PTHR21310">
    <property type="entry name" value="AMINOGLYCOSIDE PHOSPHOTRANSFERASE-RELATED-RELATED"/>
    <property type="match status" value="1"/>
</dbReference>
<reference evidence="2 3" key="1">
    <citation type="submission" date="2019-03" db="EMBL/GenBank/DDBJ databases">
        <title>Sequencing the genomes of 1000 actinobacteria strains.</title>
        <authorList>
            <person name="Klenk H.-P."/>
        </authorList>
    </citation>
    <scope>NUCLEOTIDE SEQUENCE [LARGE SCALE GENOMIC DNA]</scope>
    <source>
        <strain evidence="2 3">DSM 44969</strain>
    </source>
</reference>
<dbReference type="Gene3D" id="3.30.200.20">
    <property type="entry name" value="Phosphorylase Kinase, domain 1"/>
    <property type="match status" value="1"/>
</dbReference>
<accession>A0A4R1HUW7</accession>
<dbReference type="InterPro" id="IPR051678">
    <property type="entry name" value="AGP_Transferase"/>
</dbReference>
<dbReference type="Pfam" id="PF01636">
    <property type="entry name" value="APH"/>
    <property type="match status" value="1"/>
</dbReference>
<dbReference type="CDD" id="cd05154">
    <property type="entry name" value="ACAD10_11_N-like"/>
    <property type="match status" value="1"/>
</dbReference>
<name>A0A4R1HUW7_PSEEN</name>
<protein>
    <submittedName>
        <fullName evidence="2">Aminoglycoside phosphotransferase (APT) family kinase protein</fullName>
    </submittedName>
</protein>
<proteinExistence type="predicted"/>
<feature type="domain" description="Aminoglycoside phosphotransferase" evidence="1">
    <location>
        <begin position="33"/>
        <end position="262"/>
    </location>
</feature>
<dbReference type="InterPro" id="IPR041726">
    <property type="entry name" value="ACAD10_11_N"/>
</dbReference>
<comment type="caution">
    <text evidence="2">The sequence shown here is derived from an EMBL/GenBank/DDBJ whole genome shotgun (WGS) entry which is preliminary data.</text>
</comment>
<dbReference type="RefSeq" id="WP_132421522.1">
    <property type="nucleotide sequence ID" value="NZ_SMFZ01000001.1"/>
</dbReference>
<dbReference type="EMBL" id="SMFZ01000001">
    <property type="protein sequence ID" value="TCK25201.1"/>
    <property type="molecule type" value="Genomic_DNA"/>
</dbReference>
<dbReference type="InterPro" id="IPR002575">
    <property type="entry name" value="Aminoglycoside_PTrfase"/>
</dbReference>